<name>A0AA36J5C0_9DINO</name>
<proteinExistence type="inferred from homology"/>
<evidence type="ECO:0000313" key="5">
    <source>
        <dbReference type="EMBL" id="CAJ1399902.1"/>
    </source>
</evidence>
<dbReference type="PANTHER" id="PTHR12378:SF80">
    <property type="entry name" value="IP06716P-RELATED"/>
    <property type="match status" value="1"/>
</dbReference>
<protein>
    <recommendedName>
        <fullName evidence="4">PPPDE domain-containing protein</fullName>
    </recommendedName>
</protein>
<evidence type="ECO:0000256" key="3">
    <source>
        <dbReference type="ARBA" id="ARBA00022801"/>
    </source>
</evidence>
<dbReference type="InterPro" id="IPR042266">
    <property type="entry name" value="PPPDE_sf"/>
</dbReference>
<dbReference type="Gene3D" id="3.90.1720.30">
    <property type="entry name" value="PPPDE domains"/>
    <property type="match status" value="1"/>
</dbReference>
<dbReference type="EMBL" id="CAUJNA010003351">
    <property type="protein sequence ID" value="CAJ1399902.1"/>
    <property type="molecule type" value="Genomic_DNA"/>
</dbReference>
<evidence type="ECO:0000256" key="2">
    <source>
        <dbReference type="ARBA" id="ARBA00022670"/>
    </source>
</evidence>
<dbReference type="GO" id="GO:0016579">
    <property type="term" value="P:protein deubiquitination"/>
    <property type="evidence" value="ECO:0007669"/>
    <property type="project" value="TreeGrafter"/>
</dbReference>
<dbReference type="GO" id="GO:0006508">
    <property type="term" value="P:proteolysis"/>
    <property type="evidence" value="ECO:0007669"/>
    <property type="project" value="UniProtKB-KW"/>
</dbReference>
<accession>A0AA36J5C0</accession>
<dbReference type="SMART" id="SM01179">
    <property type="entry name" value="DUF862"/>
    <property type="match status" value="1"/>
</dbReference>
<evidence type="ECO:0000313" key="6">
    <source>
        <dbReference type="Proteomes" id="UP001178507"/>
    </source>
</evidence>
<feature type="domain" description="PPPDE" evidence="4">
    <location>
        <begin position="12"/>
        <end position="158"/>
    </location>
</feature>
<dbReference type="Proteomes" id="UP001178507">
    <property type="component" value="Unassembled WGS sequence"/>
</dbReference>
<dbReference type="InterPro" id="IPR008580">
    <property type="entry name" value="PPPDE_dom"/>
</dbReference>
<reference evidence="5" key="1">
    <citation type="submission" date="2023-08" db="EMBL/GenBank/DDBJ databases">
        <authorList>
            <person name="Chen Y."/>
            <person name="Shah S."/>
            <person name="Dougan E. K."/>
            <person name="Thang M."/>
            <person name="Chan C."/>
        </authorList>
    </citation>
    <scope>NUCLEOTIDE SEQUENCE</scope>
</reference>
<dbReference type="PANTHER" id="PTHR12378">
    <property type="entry name" value="DESUMOYLATING ISOPEPTIDASE"/>
    <property type="match status" value="1"/>
</dbReference>
<dbReference type="AlphaFoldDB" id="A0AA36J5C0"/>
<keyword evidence="6" id="KW-1185">Reference proteome</keyword>
<organism evidence="5 6">
    <name type="scientific">Effrenium voratum</name>
    <dbReference type="NCBI Taxonomy" id="2562239"/>
    <lineage>
        <taxon>Eukaryota</taxon>
        <taxon>Sar</taxon>
        <taxon>Alveolata</taxon>
        <taxon>Dinophyceae</taxon>
        <taxon>Suessiales</taxon>
        <taxon>Symbiodiniaceae</taxon>
        <taxon>Effrenium</taxon>
    </lineage>
</organism>
<comment type="caution">
    <text evidence="5">The sequence shown here is derived from an EMBL/GenBank/DDBJ whole genome shotgun (WGS) entry which is preliminary data.</text>
</comment>
<dbReference type="GO" id="GO:0101005">
    <property type="term" value="F:deubiquitinase activity"/>
    <property type="evidence" value="ECO:0007669"/>
    <property type="project" value="TreeGrafter"/>
</dbReference>
<keyword evidence="3" id="KW-0378">Hydrolase</keyword>
<comment type="similarity">
    <text evidence="1">Belongs to the DeSI family.</text>
</comment>
<keyword evidence="2" id="KW-0645">Protease</keyword>
<evidence type="ECO:0000256" key="1">
    <source>
        <dbReference type="ARBA" id="ARBA00008140"/>
    </source>
</evidence>
<sequence length="185" mass="20583">MGNMCCNPSGPAPVIVHIYDVTGSAPVQYVNEVLRPMGTGAFHAAVEVHGKEWSFGQCKRGGGIFSCAPTCCELHSYREAIHMGHTDLTESEVESVIMEMQKRWRGKDYDVLRKNCCHFSDELCQLLGVGTLPSWVTSMAGTFSLVEPSLRDLRARLMNPFCLGGREKEKEREKEETQRILQASG</sequence>
<evidence type="ECO:0000259" key="4">
    <source>
        <dbReference type="PROSITE" id="PS51858"/>
    </source>
</evidence>
<dbReference type="PROSITE" id="PS51858">
    <property type="entry name" value="PPPDE"/>
    <property type="match status" value="1"/>
</dbReference>
<gene>
    <name evidence="5" type="ORF">EVOR1521_LOCUS23355</name>
</gene>
<dbReference type="Pfam" id="PF05903">
    <property type="entry name" value="Peptidase_C97"/>
    <property type="match status" value="1"/>
</dbReference>